<dbReference type="Proteomes" id="UP001501257">
    <property type="component" value="Unassembled WGS sequence"/>
</dbReference>
<organism evidence="3 4">
    <name type="scientific">Paeniglutamicibacter antarcticus</name>
    <dbReference type="NCBI Taxonomy" id="494023"/>
    <lineage>
        <taxon>Bacteria</taxon>
        <taxon>Bacillati</taxon>
        <taxon>Actinomycetota</taxon>
        <taxon>Actinomycetes</taxon>
        <taxon>Micrococcales</taxon>
        <taxon>Micrococcaceae</taxon>
        <taxon>Paeniglutamicibacter</taxon>
    </lineage>
</organism>
<keyword evidence="2" id="KW-1133">Transmembrane helix</keyword>
<evidence type="ECO:0000256" key="1">
    <source>
        <dbReference type="SAM" id="MobiDB-lite"/>
    </source>
</evidence>
<dbReference type="RefSeq" id="WP_345468910.1">
    <property type="nucleotide sequence ID" value="NZ_BAABLK010000084.1"/>
</dbReference>
<keyword evidence="2" id="KW-0472">Membrane</keyword>
<evidence type="ECO:0000313" key="4">
    <source>
        <dbReference type="Proteomes" id="UP001501257"/>
    </source>
</evidence>
<evidence type="ECO:0000313" key="3">
    <source>
        <dbReference type="EMBL" id="GAA5228626.1"/>
    </source>
</evidence>
<gene>
    <name evidence="3" type="ORF">GCM10025778_31650</name>
</gene>
<accession>A0ABP9TQH1</accession>
<name>A0ABP9TQH1_9MICC</name>
<reference evidence="4" key="1">
    <citation type="journal article" date="2019" name="Int. J. Syst. Evol. Microbiol.">
        <title>The Global Catalogue of Microorganisms (GCM) 10K type strain sequencing project: providing services to taxonomists for standard genome sequencing and annotation.</title>
        <authorList>
            <consortium name="The Broad Institute Genomics Platform"/>
            <consortium name="The Broad Institute Genome Sequencing Center for Infectious Disease"/>
            <person name="Wu L."/>
            <person name="Ma J."/>
        </authorList>
    </citation>
    <scope>NUCLEOTIDE SEQUENCE [LARGE SCALE GENOMIC DNA]</scope>
    <source>
        <strain evidence="4">JCM 18952</strain>
    </source>
</reference>
<evidence type="ECO:0000256" key="2">
    <source>
        <dbReference type="SAM" id="Phobius"/>
    </source>
</evidence>
<feature type="compositionally biased region" description="Polar residues" evidence="1">
    <location>
        <begin position="58"/>
        <end position="73"/>
    </location>
</feature>
<feature type="region of interest" description="Disordered" evidence="1">
    <location>
        <begin position="53"/>
        <end position="73"/>
    </location>
</feature>
<feature type="transmembrane region" description="Helical" evidence="2">
    <location>
        <begin position="24"/>
        <end position="42"/>
    </location>
</feature>
<comment type="caution">
    <text evidence="3">The sequence shown here is derived from an EMBL/GenBank/DDBJ whole genome shotgun (WGS) entry which is preliminary data.</text>
</comment>
<keyword evidence="2" id="KW-0812">Transmembrane</keyword>
<sequence length="73" mass="7454">MNFNDDARLYSGRNKDSRGRGHRIKIAAGGAIIVVLIAAVLGNKPGILAQLGLGSDAGTKQGTTNNGSAAFSE</sequence>
<dbReference type="EMBL" id="BAABLK010000084">
    <property type="protein sequence ID" value="GAA5228626.1"/>
    <property type="molecule type" value="Genomic_DNA"/>
</dbReference>
<evidence type="ECO:0008006" key="5">
    <source>
        <dbReference type="Google" id="ProtNLM"/>
    </source>
</evidence>
<proteinExistence type="predicted"/>
<protein>
    <recommendedName>
        <fullName evidence="5">Flagellin-like protein</fullName>
    </recommendedName>
</protein>
<keyword evidence="4" id="KW-1185">Reference proteome</keyword>